<sequence length="177" mass="17763">MYMRGWAHRAVVAAMVIVPVLGGCSVGQDKTGCDRNGDAVSGCGASGEDGRASATSADGSGTDDSPPGHDASPTAAAASPSRSSAPPMKDGTAVLTHCATMDDPFVTLQVHNPNARDGVFSVTVSLQDSAGRTVAEAGAQEPVAAKDTATVRLGVAGTGHVDKTAHCTVDPRAAFDW</sequence>
<evidence type="ECO:0000313" key="3">
    <source>
        <dbReference type="Proteomes" id="UP000470446"/>
    </source>
</evidence>
<evidence type="ECO:0000313" key="2">
    <source>
        <dbReference type="EMBL" id="NEB10359.1"/>
    </source>
</evidence>
<dbReference type="EMBL" id="JAAGMA010000421">
    <property type="protein sequence ID" value="NEB10359.1"/>
    <property type="molecule type" value="Genomic_DNA"/>
</dbReference>
<evidence type="ECO:0000256" key="1">
    <source>
        <dbReference type="SAM" id="MobiDB-lite"/>
    </source>
</evidence>
<proteinExistence type="predicted"/>
<dbReference type="PROSITE" id="PS51257">
    <property type="entry name" value="PROKAR_LIPOPROTEIN"/>
    <property type="match status" value="1"/>
</dbReference>
<accession>A0A7K3PM68</accession>
<name>A0A7K3PM68_9ACTN</name>
<dbReference type="Proteomes" id="UP000470446">
    <property type="component" value="Unassembled WGS sequence"/>
</dbReference>
<dbReference type="AlphaFoldDB" id="A0A7K3PM68"/>
<feature type="compositionally biased region" description="Polar residues" evidence="1">
    <location>
        <begin position="53"/>
        <end position="63"/>
    </location>
</feature>
<feature type="region of interest" description="Disordered" evidence="1">
    <location>
        <begin position="42"/>
        <end position="91"/>
    </location>
</feature>
<organism evidence="2 3">
    <name type="scientific">Streptomyces coelicoflavus</name>
    <dbReference type="NCBI Taxonomy" id="285562"/>
    <lineage>
        <taxon>Bacteria</taxon>
        <taxon>Bacillati</taxon>
        <taxon>Actinomycetota</taxon>
        <taxon>Actinomycetes</taxon>
        <taxon>Kitasatosporales</taxon>
        <taxon>Streptomycetaceae</taxon>
        <taxon>Streptomyces</taxon>
    </lineage>
</organism>
<gene>
    <name evidence="2" type="ORF">G3I32_16125</name>
</gene>
<feature type="compositionally biased region" description="Low complexity" evidence="1">
    <location>
        <begin position="71"/>
        <end position="87"/>
    </location>
</feature>
<reference evidence="2 3" key="1">
    <citation type="submission" date="2020-01" db="EMBL/GenBank/DDBJ databases">
        <title>Insect and environment-associated Actinomycetes.</title>
        <authorList>
            <person name="Currrie C."/>
            <person name="Chevrette M."/>
            <person name="Carlson C."/>
            <person name="Stubbendieck R."/>
            <person name="Wendt-Pienkowski E."/>
        </authorList>
    </citation>
    <scope>NUCLEOTIDE SEQUENCE [LARGE SCALE GENOMIC DNA]</scope>
    <source>
        <strain evidence="2 3">SID14163</strain>
    </source>
</reference>
<comment type="caution">
    <text evidence="2">The sequence shown here is derived from an EMBL/GenBank/DDBJ whole genome shotgun (WGS) entry which is preliminary data.</text>
</comment>
<protein>
    <submittedName>
        <fullName evidence="2">Uncharacterized protein</fullName>
    </submittedName>
</protein>
<dbReference type="RefSeq" id="WP_164245747.1">
    <property type="nucleotide sequence ID" value="NZ_JAAGMA010000421.1"/>
</dbReference>